<keyword evidence="4" id="KW-1185">Reference proteome</keyword>
<feature type="compositionally biased region" description="Low complexity" evidence="1">
    <location>
        <begin position="196"/>
        <end position="210"/>
    </location>
</feature>
<feature type="compositionally biased region" description="Pro residues" evidence="1">
    <location>
        <begin position="170"/>
        <end position="180"/>
    </location>
</feature>
<feature type="region of interest" description="Disordered" evidence="1">
    <location>
        <begin position="141"/>
        <end position="239"/>
    </location>
</feature>
<gene>
    <name evidence="3" type="ORF">KDL01_16980</name>
</gene>
<name>A0A941IU15_9ACTN</name>
<dbReference type="PANTHER" id="PTHR38588">
    <property type="entry name" value="BLL0334 PROTEIN"/>
    <property type="match status" value="1"/>
</dbReference>
<keyword evidence="2" id="KW-0472">Membrane</keyword>
<dbReference type="AlphaFoldDB" id="A0A941IU15"/>
<dbReference type="Proteomes" id="UP000675781">
    <property type="component" value="Unassembled WGS sequence"/>
</dbReference>
<protein>
    <recommendedName>
        <fullName evidence="5">Carbon monoxide dehydrogenase subunit G</fullName>
    </recommendedName>
</protein>
<evidence type="ECO:0000256" key="2">
    <source>
        <dbReference type="SAM" id="Phobius"/>
    </source>
</evidence>
<keyword evidence="2" id="KW-1133">Transmembrane helix</keyword>
<keyword evidence="2" id="KW-0812">Transmembrane</keyword>
<evidence type="ECO:0000313" key="4">
    <source>
        <dbReference type="Proteomes" id="UP000675781"/>
    </source>
</evidence>
<feature type="transmembrane region" description="Helical" evidence="2">
    <location>
        <begin position="269"/>
        <end position="291"/>
    </location>
</feature>
<dbReference type="PANTHER" id="PTHR38588:SF1">
    <property type="entry name" value="BLL0334 PROTEIN"/>
    <property type="match status" value="1"/>
</dbReference>
<dbReference type="RefSeq" id="WP_212529485.1">
    <property type="nucleotide sequence ID" value="NZ_JAGSOG010000077.1"/>
</dbReference>
<dbReference type="InterPro" id="IPR010419">
    <property type="entry name" value="CO_DH_gsu"/>
</dbReference>
<proteinExistence type="predicted"/>
<dbReference type="Gene3D" id="3.30.530.20">
    <property type="match status" value="1"/>
</dbReference>
<organism evidence="3 4">
    <name type="scientific">Actinospica durhamensis</name>
    <dbReference type="NCBI Taxonomy" id="1508375"/>
    <lineage>
        <taxon>Bacteria</taxon>
        <taxon>Bacillati</taxon>
        <taxon>Actinomycetota</taxon>
        <taxon>Actinomycetes</taxon>
        <taxon>Catenulisporales</taxon>
        <taxon>Actinospicaceae</taxon>
        <taxon>Actinospica</taxon>
    </lineage>
</organism>
<accession>A0A941IU15</accession>
<dbReference type="SUPFAM" id="SSF55961">
    <property type="entry name" value="Bet v1-like"/>
    <property type="match status" value="1"/>
</dbReference>
<dbReference type="InterPro" id="IPR023393">
    <property type="entry name" value="START-like_dom_sf"/>
</dbReference>
<sequence length="302" mass="31996">MAYEATVPVHRRLLWSAVTDPERLLGAVPNLVVEASSDHGVAARLRLRAGEKSITFRGIARLVDLVPEELRAVLEIEAVHGRSDGALDGRIEIRLLPDGDGTRVELEPDFVFSGHAPTVSVQQLIDAGVRLIPRWFAQVAGSAPEPHPAPAAPALTVVPEPEPPADPEPDPAARPEPTAEPVPVAHSELEPESGSEPEGLGAEGLEAPGSPAEARPGPTFTLITGAGGGTQDAPAAAKAPLRLVASSEPDSEEELPAEHDLWSERPGRLIAPLWVFAAALFGTLGLAIALLRRFARRRRDVR</sequence>
<evidence type="ECO:0000256" key="1">
    <source>
        <dbReference type="SAM" id="MobiDB-lite"/>
    </source>
</evidence>
<reference evidence="3" key="1">
    <citation type="submission" date="2021-04" db="EMBL/GenBank/DDBJ databases">
        <title>Genome based classification of Actinospica acidithermotolerans sp. nov., an actinobacterium isolated from an Indonesian hot spring.</title>
        <authorList>
            <person name="Kusuma A.B."/>
            <person name="Putra K.E."/>
            <person name="Nafisah S."/>
            <person name="Loh J."/>
            <person name="Nouioui I."/>
            <person name="Goodfellow M."/>
        </authorList>
    </citation>
    <scope>NUCLEOTIDE SEQUENCE</scope>
    <source>
        <strain evidence="3">CSCA 57</strain>
    </source>
</reference>
<evidence type="ECO:0008006" key="5">
    <source>
        <dbReference type="Google" id="ProtNLM"/>
    </source>
</evidence>
<dbReference type="EMBL" id="JAGSOG010000077">
    <property type="protein sequence ID" value="MBR7834971.1"/>
    <property type="molecule type" value="Genomic_DNA"/>
</dbReference>
<evidence type="ECO:0000313" key="3">
    <source>
        <dbReference type="EMBL" id="MBR7834971.1"/>
    </source>
</evidence>
<comment type="caution">
    <text evidence="3">The sequence shown here is derived from an EMBL/GenBank/DDBJ whole genome shotgun (WGS) entry which is preliminary data.</text>
</comment>